<gene>
    <name evidence="1" type="ORF">B0H17DRAFT_887211</name>
</gene>
<organism evidence="1 2">
    <name type="scientific">Mycena rosella</name>
    <name type="common">Pink bonnet</name>
    <name type="synonym">Agaricus rosellus</name>
    <dbReference type="NCBI Taxonomy" id="1033263"/>
    <lineage>
        <taxon>Eukaryota</taxon>
        <taxon>Fungi</taxon>
        <taxon>Dikarya</taxon>
        <taxon>Basidiomycota</taxon>
        <taxon>Agaricomycotina</taxon>
        <taxon>Agaricomycetes</taxon>
        <taxon>Agaricomycetidae</taxon>
        <taxon>Agaricales</taxon>
        <taxon>Marasmiineae</taxon>
        <taxon>Mycenaceae</taxon>
        <taxon>Mycena</taxon>
    </lineage>
</organism>
<accession>A0AAD7BIC9</accession>
<evidence type="ECO:0000313" key="1">
    <source>
        <dbReference type="EMBL" id="KAJ7621834.1"/>
    </source>
</evidence>
<reference evidence="1" key="1">
    <citation type="submission" date="2023-03" db="EMBL/GenBank/DDBJ databases">
        <title>Massive genome expansion in bonnet fungi (Mycena s.s.) driven by repeated elements and novel gene families across ecological guilds.</title>
        <authorList>
            <consortium name="Lawrence Berkeley National Laboratory"/>
            <person name="Harder C.B."/>
            <person name="Miyauchi S."/>
            <person name="Viragh M."/>
            <person name="Kuo A."/>
            <person name="Thoen E."/>
            <person name="Andreopoulos B."/>
            <person name="Lu D."/>
            <person name="Skrede I."/>
            <person name="Drula E."/>
            <person name="Henrissat B."/>
            <person name="Morin E."/>
            <person name="Kohler A."/>
            <person name="Barry K."/>
            <person name="LaButti K."/>
            <person name="Morin E."/>
            <person name="Salamov A."/>
            <person name="Lipzen A."/>
            <person name="Mereny Z."/>
            <person name="Hegedus B."/>
            <person name="Baldrian P."/>
            <person name="Stursova M."/>
            <person name="Weitz H."/>
            <person name="Taylor A."/>
            <person name="Grigoriev I.V."/>
            <person name="Nagy L.G."/>
            <person name="Martin F."/>
            <person name="Kauserud H."/>
        </authorList>
    </citation>
    <scope>NUCLEOTIDE SEQUENCE</scope>
    <source>
        <strain evidence="1">CBHHK067</strain>
    </source>
</reference>
<name>A0AAD7BIC9_MYCRO</name>
<proteinExistence type="predicted"/>
<dbReference type="AlphaFoldDB" id="A0AAD7BIC9"/>
<dbReference type="Proteomes" id="UP001221757">
    <property type="component" value="Unassembled WGS sequence"/>
</dbReference>
<protein>
    <submittedName>
        <fullName evidence="1">Uncharacterized protein</fullName>
    </submittedName>
</protein>
<sequence length="184" mass="21760">LTDQDRDNIRAFQLKMMSTMPHLAFAQMRHAFRHKLEISSHWVMIHRVAILSNVEPVWIPCCPNSCMAYTGDHADLEACRFCNESKYAADGRPRRLFCYLPIIRRLQGFFMNHKKVEQLLYRHNYQRNPGAISDVFDGQHYRDLRKKKVVVNGEELPHCYFSGKYDISLSACTDSYLLFERRRK</sequence>
<dbReference type="EMBL" id="JARKIE010000660">
    <property type="protein sequence ID" value="KAJ7621834.1"/>
    <property type="molecule type" value="Genomic_DNA"/>
</dbReference>
<feature type="non-terminal residue" evidence="1">
    <location>
        <position position="1"/>
    </location>
</feature>
<keyword evidence="2" id="KW-1185">Reference proteome</keyword>
<comment type="caution">
    <text evidence="1">The sequence shown here is derived from an EMBL/GenBank/DDBJ whole genome shotgun (WGS) entry which is preliminary data.</text>
</comment>
<feature type="non-terminal residue" evidence="1">
    <location>
        <position position="184"/>
    </location>
</feature>
<evidence type="ECO:0000313" key="2">
    <source>
        <dbReference type="Proteomes" id="UP001221757"/>
    </source>
</evidence>